<evidence type="ECO:0000313" key="1">
    <source>
        <dbReference type="EMBL" id="VVU94708.1"/>
    </source>
</evidence>
<gene>
    <name evidence="1" type="ORF">CPAV1605_433</name>
</gene>
<protein>
    <submittedName>
        <fullName evidence="1">Uncharacterized protein</fullName>
    </submittedName>
</protein>
<name>A0A5E8CH13_9ZZZZ</name>
<sequence>MANIKSEFYNLSALIPTSLEYYDKNNEKYSSFFNNITNSKTIQNNSDMERNRILFYGKDNEIILESQYEFIGFYYKKYNLWCWGWASPILKKNETFIIRKLLNYALEIDLTLKENEQFKFIKTVLINSRSRITDELQLDIHIALASYLSKKKMVYKRKYQLTSDPTNYIEYYLFILDEPK</sequence>
<proteinExistence type="predicted"/>
<dbReference type="EMBL" id="CABVLZ010000002">
    <property type="protein sequence ID" value="VVU94708.1"/>
    <property type="molecule type" value="Genomic_DNA"/>
</dbReference>
<accession>A0A5E8CH13</accession>
<dbReference type="InterPro" id="IPR049249">
    <property type="entry name" value="DUF6882"/>
</dbReference>
<organism evidence="1">
    <name type="scientific">seawater metagenome</name>
    <dbReference type="NCBI Taxonomy" id="1561972"/>
    <lineage>
        <taxon>unclassified sequences</taxon>
        <taxon>metagenomes</taxon>
        <taxon>ecological metagenomes</taxon>
    </lineage>
</organism>
<dbReference type="AlphaFoldDB" id="A0A5E8CH13"/>
<dbReference type="Pfam" id="PF21813">
    <property type="entry name" value="DUF6882"/>
    <property type="match status" value="1"/>
</dbReference>
<reference evidence="1" key="1">
    <citation type="submission" date="2019-09" db="EMBL/GenBank/DDBJ databases">
        <authorList>
            <person name="Needham M D."/>
        </authorList>
    </citation>
    <scope>NUCLEOTIDE SEQUENCE</scope>
</reference>